<dbReference type="PANTHER" id="PTHR31912:SF34">
    <property type="entry name" value="NOTOCHORD-RELATED PROTEIN"/>
    <property type="match status" value="1"/>
</dbReference>
<proteinExistence type="predicted"/>
<sequence length="1105" mass="125859">MPPTHPPVCLDVDFKTIEVGVGETLYRCELCPGREPTKSYRDHISSAMHQQKITKREAASRSLGTAPAQLPPKGLAVEQLVEEDRDVSVFDTIGLDQPASPEVQQDPLGGVNPSDYTMFDDTDGCPRPDSDGFEWDDYLFEAINQLADEQVPRQLFNIKKATSSESSWHPFKNREIITSGLSNPQTRQDTRFLNLLKIKNLRSRSFRHSVCSPQLFNTLQCKVHIIHCALPRSYSLDLSPSCLKIDSRFIQELYIKALQIKLHVFFNEISNPYVHQHMDFYPEDCHGIDIYKFSQGYKWLKGLPPDLRVQMVPSHNKQVYIFEPVHIVSGEIVVPVFFYKEGSELLARCVVPTLIYSLDNTRISIQIPSELPFDSEAFISINVDHFNLMYSEIHMEKNQLLSVMCSNQMLETGSAPTLRELPNPWRGRANGRMIRHMPISSYADDTSGNVSKRWNKHVSFYFTLSGLPPNISNMQYNCHFLSTSNEAGVLELGEQIVAEMNLISTNGFVAYDADLKTEVLVMSLVLCFKADSPMHAEVTNTYVPNVCLNPCRMCGLHALGIRYKRTVDYVQSFLHLDSTGGHSFQLWELGQAGVRTHCENKSKELGQQAIRDIPEEGQERLFNSFLHLKGFDGCKDTPVEILHVFLLGIVKYLTIDFLGTLKGPQLEQVLAAWEAFNIHSLNITSIPSKFLTEHFKSLIGKDYKIILQTAPFVLFQFMTPAQRNLWSLMCMLATYIFQTRIPNMQDYLADLRKHIGIFLWDLISMTAQWVNKPKVHMLLHLPDSIERFGPATLFATEQFESFNGVLRKASVHSNRLRPGRDLGITFMNFHALRLIFSNACLYNNKTHLRFHPAELVTKIFHDNPQIQKSMGFNSSAITSFSSFPCPIQTHLCAEDQQGVPVYFNKFPNAQVTQMCQLRLTDKDIVGEGFFVLVAPGGDCRQQVFGRVESLWKMTHPRFFTYHIEMTVFEQKGISQFYNMRIVENSHRRDYHKVTDIKSCLNVQHDCFAGKCWILPNDIPRRPDMEGCPTSKVLVHSDDDQYILNSATLHSSVSMRQYASFSVKGIQPSAWKTAINQGLQQWGKKLQTGQKRKELAASRTASLGCL</sequence>
<dbReference type="AlphaFoldDB" id="A0A5B0NVB4"/>
<gene>
    <name evidence="1" type="ORF">PGTUg99_005180</name>
</gene>
<evidence type="ECO:0000313" key="1">
    <source>
        <dbReference type="EMBL" id="KAA1091779.1"/>
    </source>
</evidence>
<dbReference type="PANTHER" id="PTHR31912">
    <property type="entry name" value="IP13529P"/>
    <property type="match status" value="1"/>
</dbReference>
<dbReference type="EMBL" id="VDEP01000382">
    <property type="protein sequence ID" value="KAA1091779.1"/>
    <property type="molecule type" value="Genomic_DNA"/>
</dbReference>
<evidence type="ECO:0000313" key="2">
    <source>
        <dbReference type="Proteomes" id="UP000325313"/>
    </source>
</evidence>
<organism evidence="1 2">
    <name type="scientific">Puccinia graminis f. sp. tritici</name>
    <dbReference type="NCBI Taxonomy" id="56615"/>
    <lineage>
        <taxon>Eukaryota</taxon>
        <taxon>Fungi</taxon>
        <taxon>Dikarya</taxon>
        <taxon>Basidiomycota</taxon>
        <taxon>Pucciniomycotina</taxon>
        <taxon>Pucciniomycetes</taxon>
        <taxon>Pucciniales</taxon>
        <taxon>Pucciniaceae</taxon>
        <taxon>Puccinia</taxon>
    </lineage>
</organism>
<evidence type="ECO:0008006" key="3">
    <source>
        <dbReference type="Google" id="ProtNLM"/>
    </source>
</evidence>
<dbReference type="Proteomes" id="UP000325313">
    <property type="component" value="Unassembled WGS sequence"/>
</dbReference>
<reference evidence="1 2" key="1">
    <citation type="submission" date="2019-05" db="EMBL/GenBank/DDBJ databases">
        <title>Emergence of the Ug99 lineage of the wheat stem rust pathogen through somatic hybridization.</title>
        <authorList>
            <person name="Li F."/>
            <person name="Upadhyaya N.M."/>
            <person name="Sperschneider J."/>
            <person name="Matny O."/>
            <person name="Nguyen-Phuc H."/>
            <person name="Mago R."/>
            <person name="Raley C."/>
            <person name="Miller M.E."/>
            <person name="Silverstein K.A.T."/>
            <person name="Henningsen E."/>
            <person name="Hirsch C.D."/>
            <person name="Visser B."/>
            <person name="Pretorius Z.A."/>
            <person name="Steffenson B.J."/>
            <person name="Schwessinger B."/>
            <person name="Dodds P.N."/>
            <person name="Figueroa M."/>
        </authorList>
    </citation>
    <scope>NUCLEOTIDE SEQUENCE [LARGE SCALE GENOMIC DNA]</scope>
    <source>
        <strain evidence="1 2">Ug99</strain>
    </source>
</reference>
<comment type="caution">
    <text evidence="1">The sequence shown here is derived from an EMBL/GenBank/DDBJ whole genome shotgun (WGS) entry which is preliminary data.</text>
</comment>
<accession>A0A5B0NVB4</accession>
<protein>
    <recommendedName>
        <fullName evidence="3">U1-type domain-containing protein</fullName>
    </recommendedName>
</protein>
<name>A0A5B0NVB4_PUCGR</name>